<keyword evidence="3 5" id="KW-1005">Bacterial flagellum biogenesis</keyword>
<reference evidence="8" key="1">
    <citation type="journal article" date="2014" name="Stand. Genomic Sci.">
        <title>Genome sequence of the exopolysaccharide-producing Salipiger mucosus type strain (DSM 16094(T)), a moderately halophilic member of the Roseobacter clade.</title>
        <authorList>
            <person name="Riedel T."/>
            <person name="Spring S."/>
            <person name="Fiebig A."/>
            <person name="Petersen J."/>
            <person name="Kyrpides N.C."/>
            <person name="Goker M."/>
            <person name="Klenk H.P."/>
        </authorList>
    </citation>
    <scope>NUCLEOTIDE SEQUENCE [LARGE SCALE GENOMIC DNA]</scope>
    <source>
        <strain evidence="8">DSM 16094</strain>
    </source>
</reference>
<evidence type="ECO:0000256" key="2">
    <source>
        <dbReference type="ARBA" id="ARBA00016013"/>
    </source>
</evidence>
<comment type="similarity">
    <text evidence="1 5">Belongs to the FlgD family.</text>
</comment>
<keyword evidence="8" id="KW-1185">Reference proteome</keyword>
<gene>
    <name evidence="7" type="ORF">Salmuc_00923</name>
</gene>
<evidence type="ECO:0000256" key="1">
    <source>
        <dbReference type="ARBA" id="ARBA00010577"/>
    </source>
</evidence>
<proteinExistence type="inferred from homology"/>
<evidence type="ECO:0000256" key="5">
    <source>
        <dbReference type="RuleBase" id="RU362076"/>
    </source>
</evidence>
<evidence type="ECO:0000256" key="4">
    <source>
        <dbReference type="ARBA" id="ARBA00024746"/>
    </source>
</evidence>
<dbReference type="InterPro" id="IPR025965">
    <property type="entry name" value="FlgD/Vpr_Ig-like"/>
</dbReference>
<keyword evidence="7" id="KW-0966">Cell projection</keyword>
<dbReference type="RefSeq" id="WP_021120200.1">
    <property type="nucleotide sequence ID" value="NZ_KE557275.1"/>
</dbReference>
<organism evidence="7 8">
    <name type="scientific">Salipiger mucosus DSM 16094</name>
    <dbReference type="NCBI Taxonomy" id="1123237"/>
    <lineage>
        <taxon>Bacteria</taxon>
        <taxon>Pseudomonadati</taxon>
        <taxon>Pseudomonadota</taxon>
        <taxon>Alphaproteobacteria</taxon>
        <taxon>Rhodobacterales</taxon>
        <taxon>Roseobacteraceae</taxon>
        <taxon>Salipiger</taxon>
    </lineage>
</organism>
<accession>S9S8Q4</accession>
<protein>
    <recommendedName>
        <fullName evidence="2 5">Basal-body rod modification protein FlgD</fullName>
    </recommendedName>
</protein>
<evidence type="ECO:0000256" key="3">
    <source>
        <dbReference type="ARBA" id="ARBA00022795"/>
    </source>
</evidence>
<evidence type="ECO:0000313" key="7">
    <source>
        <dbReference type="EMBL" id="EPX82604.1"/>
    </source>
</evidence>
<keyword evidence="7" id="KW-0282">Flagellum</keyword>
<comment type="function">
    <text evidence="4 5">Required for flagellar hook formation. May act as a scaffolding protein.</text>
</comment>
<dbReference type="eggNOG" id="COG1843">
    <property type="taxonomic scope" value="Bacteria"/>
</dbReference>
<feature type="domain" description="FlgD/Vpr Ig-like" evidence="6">
    <location>
        <begin position="114"/>
        <end position="178"/>
    </location>
</feature>
<dbReference type="GO" id="GO:0044781">
    <property type="term" value="P:bacterial-type flagellum organization"/>
    <property type="evidence" value="ECO:0007669"/>
    <property type="project" value="UniProtKB-UniRule"/>
</dbReference>
<dbReference type="Pfam" id="PF03963">
    <property type="entry name" value="FlgD"/>
    <property type="match status" value="1"/>
</dbReference>
<dbReference type="InterPro" id="IPR005648">
    <property type="entry name" value="FlgD"/>
</dbReference>
<dbReference type="AlphaFoldDB" id="S9S8Q4"/>
<dbReference type="HOGENOM" id="CLU_047535_0_1_5"/>
<dbReference type="Gene3D" id="2.60.40.4070">
    <property type="match status" value="1"/>
</dbReference>
<comment type="caution">
    <text evidence="7">The sequence shown here is derived from an EMBL/GenBank/DDBJ whole genome shotgun (WGS) entry which is preliminary data.</text>
</comment>
<dbReference type="EMBL" id="APVH01000020">
    <property type="protein sequence ID" value="EPX82604.1"/>
    <property type="molecule type" value="Genomic_DNA"/>
</dbReference>
<dbReference type="Pfam" id="PF13860">
    <property type="entry name" value="FlgD_ig"/>
    <property type="match status" value="1"/>
</dbReference>
<keyword evidence="7" id="KW-0969">Cilium</keyword>
<dbReference type="Proteomes" id="UP000015347">
    <property type="component" value="Unassembled WGS sequence"/>
</dbReference>
<evidence type="ECO:0000259" key="6">
    <source>
        <dbReference type="Pfam" id="PF13860"/>
    </source>
</evidence>
<evidence type="ECO:0000313" key="8">
    <source>
        <dbReference type="Proteomes" id="UP000015347"/>
    </source>
</evidence>
<dbReference type="STRING" id="1123237.Salmuc_00923"/>
<name>S9S8Q4_9RHOB</name>
<sequence>MTEMTTKPASMATVGANATTNTAAARSNAAVLSSDFETFLTMLTAQMQNQDPLNPLDASDYATQLATFSQVEQQVLTNDLLTNLGAQLAGSAFQQMAAWVGMEALARAPVRYEGQPIELRPEGANGAESARLVIYDSSGDVVATHQLDLSDPFFTWDGKDGGGGDVPNGVYSFEIESYAEGELINTHTALAYSEIGEVREEAGYVYLTLSDGSLVQADTVIGLRSPDGAS</sequence>